<feature type="region of interest" description="Disordered" evidence="1">
    <location>
        <begin position="82"/>
        <end position="110"/>
    </location>
</feature>
<evidence type="ECO:0000256" key="1">
    <source>
        <dbReference type="SAM" id="MobiDB-lite"/>
    </source>
</evidence>
<dbReference type="EMBL" id="JARKIE010000027">
    <property type="protein sequence ID" value="KAJ7698134.1"/>
    <property type="molecule type" value="Genomic_DNA"/>
</dbReference>
<sequence>MDGRKRELICCTATLIKAKPIRRVATMAPVLTSKARRENVKTATSSSHRFHVTGSALNASSRRVRVRATLTPLEIRLLKEEDERKEAERRATMTEAQHHEQDHVRDVPDPYDEPDENAFADYQDDVLRGHIAADISHAGEDLTEDEVQNTDRSLLEELRAHHNQLFPRARDSRTRRDRTKIRVDAFAAQLECMANAYVGWSLAVTEEGLGSTYSLPEGAIVEETRNILVVDMFWLYAS</sequence>
<evidence type="ECO:0000313" key="3">
    <source>
        <dbReference type="Proteomes" id="UP001221757"/>
    </source>
</evidence>
<dbReference type="Proteomes" id="UP001221757">
    <property type="component" value="Unassembled WGS sequence"/>
</dbReference>
<accession>A0AAD7DTT5</accession>
<name>A0AAD7DTT5_MYCRO</name>
<proteinExistence type="predicted"/>
<reference evidence="2" key="1">
    <citation type="submission" date="2023-03" db="EMBL/GenBank/DDBJ databases">
        <title>Massive genome expansion in bonnet fungi (Mycena s.s.) driven by repeated elements and novel gene families across ecological guilds.</title>
        <authorList>
            <consortium name="Lawrence Berkeley National Laboratory"/>
            <person name="Harder C.B."/>
            <person name="Miyauchi S."/>
            <person name="Viragh M."/>
            <person name="Kuo A."/>
            <person name="Thoen E."/>
            <person name="Andreopoulos B."/>
            <person name="Lu D."/>
            <person name="Skrede I."/>
            <person name="Drula E."/>
            <person name="Henrissat B."/>
            <person name="Morin E."/>
            <person name="Kohler A."/>
            <person name="Barry K."/>
            <person name="LaButti K."/>
            <person name="Morin E."/>
            <person name="Salamov A."/>
            <person name="Lipzen A."/>
            <person name="Mereny Z."/>
            <person name="Hegedus B."/>
            <person name="Baldrian P."/>
            <person name="Stursova M."/>
            <person name="Weitz H."/>
            <person name="Taylor A."/>
            <person name="Grigoriev I.V."/>
            <person name="Nagy L.G."/>
            <person name="Martin F."/>
            <person name="Kauserud H."/>
        </authorList>
    </citation>
    <scope>NUCLEOTIDE SEQUENCE</scope>
    <source>
        <strain evidence="2">CBHHK067</strain>
    </source>
</reference>
<keyword evidence="3" id="KW-1185">Reference proteome</keyword>
<organism evidence="2 3">
    <name type="scientific">Mycena rosella</name>
    <name type="common">Pink bonnet</name>
    <name type="synonym">Agaricus rosellus</name>
    <dbReference type="NCBI Taxonomy" id="1033263"/>
    <lineage>
        <taxon>Eukaryota</taxon>
        <taxon>Fungi</taxon>
        <taxon>Dikarya</taxon>
        <taxon>Basidiomycota</taxon>
        <taxon>Agaricomycotina</taxon>
        <taxon>Agaricomycetes</taxon>
        <taxon>Agaricomycetidae</taxon>
        <taxon>Agaricales</taxon>
        <taxon>Marasmiineae</taxon>
        <taxon>Mycenaceae</taxon>
        <taxon>Mycena</taxon>
    </lineage>
</organism>
<comment type="caution">
    <text evidence="2">The sequence shown here is derived from an EMBL/GenBank/DDBJ whole genome shotgun (WGS) entry which is preliminary data.</text>
</comment>
<protein>
    <submittedName>
        <fullName evidence="2">Uncharacterized protein</fullName>
    </submittedName>
</protein>
<dbReference type="AlphaFoldDB" id="A0AAD7DTT5"/>
<feature type="compositionally biased region" description="Basic and acidic residues" evidence="1">
    <location>
        <begin position="82"/>
        <end position="108"/>
    </location>
</feature>
<evidence type="ECO:0000313" key="2">
    <source>
        <dbReference type="EMBL" id="KAJ7698134.1"/>
    </source>
</evidence>
<gene>
    <name evidence="2" type="ORF">B0H17DRAFT_1130054</name>
</gene>